<dbReference type="Pfam" id="PF00126">
    <property type="entry name" value="HTH_1"/>
    <property type="match status" value="1"/>
</dbReference>
<dbReference type="EMBL" id="AEIG01000020">
    <property type="protein sequence ID" value="EGG30226.1"/>
    <property type="molecule type" value="Genomic_DNA"/>
</dbReference>
<dbReference type="SUPFAM" id="SSF46785">
    <property type="entry name" value="Winged helix' DNA-binding domain"/>
    <property type="match status" value="1"/>
</dbReference>
<dbReference type="GO" id="GO:0000976">
    <property type="term" value="F:transcription cis-regulatory region binding"/>
    <property type="evidence" value="ECO:0007669"/>
    <property type="project" value="TreeGrafter"/>
</dbReference>
<evidence type="ECO:0000256" key="3">
    <source>
        <dbReference type="ARBA" id="ARBA00023125"/>
    </source>
</evidence>
<comment type="similarity">
    <text evidence="1">Belongs to the LysR transcriptional regulatory family.</text>
</comment>
<dbReference type="PROSITE" id="PS50931">
    <property type="entry name" value="HTH_LYSR"/>
    <property type="match status" value="1"/>
</dbReference>
<dbReference type="SUPFAM" id="SSF53850">
    <property type="entry name" value="Periplasmic binding protein-like II"/>
    <property type="match status" value="1"/>
</dbReference>
<dbReference type="Proteomes" id="UP000005615">
    <property type="component" value="Unassembled WGS sequence"/>
</dbReference>
<gene>
    <name evidence="6" type="ORF">IMCC3088_832</name>
</gene>
<evidence type="ECO:0000313" key="6">
    <source>
        <dbReference type="EMBL" id="EGG30226.1"/>
    </source>
</evidence>
<name>F3L0B6_9GAMM</name>
<comment type="caution">
    <text evidence="6">The sequence shown here is derived from an EMBL/GenBank/DDBJ whole genome shotgun (WGS) entry which is preliminary data.</text>
</comment>
<accession>F3L0B6</accession>
<evidence type="ECO:0000256" key="1">
    <source>
        <dbReference type="ARBA" id="ARBA00009437"/>
    </source>
</evidence>
<organism evidence="6 7">
    <name type="scientific">Aequoribacter fuscus</name>
    <dbReference type="NCBI Taxonomy" id="2518989"/>
    <lineage>
        <taxon>Bacteria</taxon>
        <taxon>Pseudomonadati</taxon>
        <taxon>Pseudomonadota</taxon>
        <taxon>Gammaproteobacteria</taxon>
        <taxon>Cellvibrionales</taxon>
        <taxon>Halieaceae</taxon>
        <taxon>Aequoribacter</taxon>
    </lineage>
</organism>
<dbReference type="PANTHER" id="PTHR30126">
    <property type="entry name" value="HTH-TYPE TRANSCRIPTIONAL REGULATOR"/>
    <property type="match status" value="1"/>
</dbReference>
<dbReference type="InterPro" id="IPR036390">
    <property type="entry name" value="WH_DNA-bd_sf"/>
</dbReference>
<dbReference type="InterPro" id="IPR005119">
    <property type="entry name" value="LysR_subst-bd"/>
</dbReference>
<dbReference type="GO" id="GO:0003700">
    <property type="term" value="F:DNA-binding transcription factor activity"/>
    <property type="evidence" value="ECO:0007669"/>
    <property type="project" value="InterPro"/>
</dbReference>
<dbReference type="PANTHER" id="PTHR30126:SF5">
    <property type="entry name" value="HTH-TYPE TRANSCRIPTIONAL ACTIVATOR CMPR"/>
    <property type="match status" value="1"/>
</dbReference>
<evidence type="ECO:0000259" key="5">
    <source>
        <dbReference type="PROSITE" id="PS50931"/>
    </source>
</evidence>
<keyword evidence="2" id="KW-0805">Transcription regulation</keyword>
<dbReference type="AlphaFoldDB" id="F3L0B6"/>
<dbReference type="Gene3D" id="1.10.10.10">
    <property type="entry name" value="Winged helix-like DNA-binding domain superfamily/Winged helix DNA-binding domain"/>
    <property type="match status" value="1"/>
</dbReference>
<protein>
    <submittedName>
        <fullName evidence="6">Transcriptional regulator, substrate-binding of LysR family protein</fullName>
    </submittedName>
</protein>
<dbReference type="Gene3D" id="3.40.190.290">
    <property type="match status" value="1"/>
</dbReference>
<proteinExistence type="inferred from homology"/>
<dbReference type="InterPro" id="IPR000847">
    <property type="entry name" value="LysR_HTH_N"/>
</dbReference>
<keyword evidence="4" id="KW-0804">Transcription</keyword>
<dbReference type="InterPro" id="IPR036388">
    <property type="entry name" value="WH-like_DNA-bd_sf"/>
</dbReference>
<sequence>MEILLAVYEHKSLSEAAKTLFLTQPTVSMQLAKLTDNIGLPLYYVHAKRLVFTEVGQRVVTHARAILREYDYLALTLEQLKGTQTGSVSLGLVTTAKYFIPHLIGPFAEDHPGVELSLKIGNRAEIIERVMSDEDDFYVFSHPPSDQGLELTPFLSNKLWPVVCPTHPLAQTDNVSLARFLQEPFLSRESGSGTRHAIEQFLAKRGMSFVPRMIIESNEAIRHAVMSNLGVSVVSEHTLNYGGREGLTVLDVDGFPIESKWYLVRRTVRPLSPAAQALADCLTRRQDGFI</sequence>
<dbReference type="eggNOG" id="COG0583">
    <property type="taxonomic scope" value="Bacteria"/>
</dbReference>
<evidence type="ECO:0000256" key="2">
    <source>
        <dbReference type="ARBA" id="ARBA00023015"/>
    </source>
</evidence>
<feature type="domain" description="HTH lysR-type" evidence="5">
    <location>
        <begin position="1"/>
        <end position="53"/>
    </location>
</feature>
<keyword evidence="7" id="KW-1185">Reference proteome</keyword>
<keyword evidence="3" id="KW-0238">DNA-binding</keyword>
<evidence type="ECO:0000313" key="7">
    <source>
        <dbReference type="Proteomes" id="UP000005615"/>
    </source>
</evidence>
<evidence type="ECO:0000256" key="4">
    <source>
        <dbReference type="ARBA" id="ARBA00023163"/>
    </source>
</evidence>
<dbReference type="STRING" id="2518989.IMCC3088_832"/>
<dbReference type="Pfam" id="PF03466">
    <property type="entry name" value="LysR_substrate"/>
    <property type="match status" value="1"/>
</dbReference>
<reference evidence="6 7" key="1">
    <citation type="journal article" date="2011" name="J. Bacteriol.">
        <title>Genome sequence of strain IMCC3088, a proteorhodopsin-containing marine bacterium belonging to the OM60/NOR5 clade.</title>
        <authorList>
            <person name="Jang Y."/>
            <person name="Oh H.M."/>
            <person name="Kang I."/>
            <person name="Lee K."/>
            <person name="Yang S.J."/>
            <person name="Cho J.C."/>
        </authorList>
    </citation>
    <scope>NUCLEOTIDE SEQUENCE [LARGE SCALE GENOMIC DNA]</scope>
    <source>
        <strain evidence="6 7">IMCC3088</strain>
    </source>
</reference>